<protein>
    <submittedName>
        <fullName evidence="2">Uncharacterized protein</fullName>
    </submittedName>
</protein>
<keyword evidence="1" id="KW-1185">Reference proteome</keyword>
<evidence type="ECO:0000313" key="2">
    <source>
        <dbReference type="WBParaSite" id="nRc.2.0.1.t29309-RA"/>
    </source>
</evidence>
<proteinExistence type="predicted"/>
<dbReference type="Proteomes" id="UP000887565">
    <property type="component" value="Unplaced"/>
</dbReference>
<accession>A0A915JTC3</accession>
<dbReference type="WBParaSite" id="nRc.2.0.1.t29309-RA">
    <property type="protein sequence ID" value="nRc.2.0.1.t29309-RA"/>
    <property type="gene ID" value="nRc.2.0.1.g29309"/>
</dbReference>
<dbReference type="AlphaFoldDB" id="A0A915JTC3"/>
<name>A0A915JTC3_ROMCU</name>
<reference evidence="2" key="1">
    <citation type="submission" date="2022-11" db="UniProtKB">
        <authorList>
            <consortium name="WormBaseParasite"/>
        </authorList>
    </citation>
    <scope>IDENTIFICATION</scope>
</reference>
<evidence type="ECO:0000313" key="1">
    <source>
        <dbReference type="Proteomes" id="UP000887565"/>
    </source>
</evidence>
<sequence>MDWIVHDLGEKAFMAKFIFKIKKPEEMRSARSYKVPIIQYTLPVNEGTDEGEDDYINEEYTKNEDEEDPAELIPL</sequence>
<organism evidence="1 2">
    <name type="scientific">Romanomermis culicivorax</name>
    <name type="common">Nematode worm</name>
    <dbReference type="NCBI Taxonomy" id="13658"/>
    <lineage>
        <taxon>Eukaryota</taxon>
        <taxon>Metazoa</taxon>
        <taxon>Ecdysozoa</taxon>
        <taxon>Nematoda</taxon>
        <taxon>Enoplea</taxon>
        <taxon>Dorylaimia</taxon>
        <taxon>Mermithida</taxon>
        <taxon>Mermithoidea</taxon>
        <taxon>Mermithidae</taxon>
        <taxon>Romanomermis</taxon>
    </lineage>
</organism>